<proteinExistence type="predicted"/>
<gene>
    <name evidence="1" type="ORF">DAEQUDRAFT_723693</name>
</gene>
<keyword evidence="2" id="KW-1185">Reference proteome</keyword>
<name>A0A165S7L1_9APHY</name>
<organism evidence="1 2">
    <name type="scientific">Daedalea quercina L-15889</name>
    <dbReference type="NCBI Taxonomy" id="1314783"/>
    <lineage>
        <taxon>Eukaryota</taxon>
        <taxon>Fungi</taxon>
        <taxon>Dikarya</taxon>
        <taxon>Basidiomycota</taxon>
        <taxon>Agaricomycotina</taxon>
        <taxon>Agaricomycetes</taxon>
        <taxon>Polyporales</taxon>
        <taxon>Fomitopsis</taxon>
    </lineage>
</organism>
<protein>
    <submittedName>
        <fullName evidence="1">Uncharacterized protein</fullName>
    </submittedName>
</protein>
<dbReference type="Proteomes" id="UP000076727">
    <property type="component" value="Unassembled WGS sequence"/>
</dbReference>
<evidence type="ECO:0000313" key="2">
    <source>
        <dbReference type="Proteomes" id="UP000076727"/>
    </source>
</evidence>
<dbReference type="EMBL" id="KV429044">
    <property type="protein sequence ID" value="KZT71630.1"/>
    <property type="molecule type" value="Genomic_DNA"/>
</dbReference>
<reference evidence="1 2" key="1">
    <citation type="journal article" date="2016" name="Mol. Biol. Evol.">
        <title>Comparative Genomics of Early-Diverging Mushroom-Forming Fungi Provides Insights into the Origins of Lignocellulose Decay Capabilities.</title>
        <authorList>
            <person name="Nagy L.G."/>
            <person name="Riley R."/>
            <person name="Tritt A."/>
            <person name="Adam C."/>
            <person name="Daum C."/>
            <person name="Floudas D."/>
            <person name="Sun H."/>
            <person name="Yadav J.S."/>
            <person name="Pangilinan J."/>
            <person name="Larsson K.H."/>
            <person name="Matsuura K."/>
            <person name="Barry K."/>
            <person name="Labutti K."/>
            <person name="Kuo R."/>
            <person name="Ohm R.A."/>
            <person name="Bhattacharya S.S."/>
            <person name="Shirouzu T."/>
            <person name="Yoshinaga Y."/>
            <person name="Martin F.M."/>
            <person name="Grigoriev I.V."/>
            <person name="Hibbett D.S."/>
        </authorList>
    </citation>
    <scope>NUCLEOTIDE SEQUENCE [LARGE SCALE GENOMIC DNA]</scope>
    <source>
        <strain evidence="1 2">L-15889</strain>
    </source>
</reference>
<dbReference type="AlphaFoldDB" id="A0A165S7L1"/>
<accession>A0A165S7L1</accession>
<evidence type="ECO:0000313" key="1">
    <source>
        <dbReference type="EMBL" id="KZT71630.1"/>
    </source>
</evidence>
<sequence length="76" mass="8409">MRGRGRPPAHLLRGAIWECITEQSPERITATLVPGGVRPAGRPDLPVRASFLRVRDVTRRRTRGEQRSVVPSARAG</sequence>